<name>K1S6Y5_9ZZZZ</name>
<dbReference type="InterPro" id="IPR013529">
    <property type="entry name" value="Glyco_hydro_42_N"/>
</dbReference>
<dbReference type="GO" id="GO:0009341">
    <property type="term" value="C:beta-galactosidase complex"/>
    <property type="evidence" value="ECO:0007669"/>
    <property type="project" value="InterPro"/>
</dbReference>
<dbReference type="InterPro" id="IPR003476">
    <property type="entry name" value="Glyco_hydro_42"/>
</dbReference>
<dbReference type="PANTHER" id="PTHR36447">
    <property type="entry name" value="BETA-GALACTOSIDASE GANA"/>
    <property type="match status" value="1"/>
</dbReference>
<proteinExistence type="predicted"/>
<dbReference type="GO" id="GO:0005975">
    <property type="term" value="P:carbohydrate metabolic process"/>
    <property type="evidence" value="ECO:0007669"/>
    <property type="project" value="InterPro"/>
</dbReference>
<gene>
    <name evidence="4" type="ORF">LEA_16499</name>
</gene>
<feature type="domain" description="Glycoside hydrolase family 42 N-terminal" evidence="3">
    <location>
        <begin position="9"/>
        <end position="108"/>
    </location>
</feature>
<feature type="non-terminal residue" evidence="4">
    <location>
        <position position="109"/>
    </location>
</feature>
<evidence type="ECO:0000256" key="2">
    <source>
        <dbReference type="ARBA" id="ARBA00023295"/>
    </source>
</evidence>
<reference evidence="4" key="1">
    <citation type="journal article" date="2013" name="Environ. Microbiol.">
        <title>Microbiota from the distal guts of lean and obese adolescents exhibit partial functional redundancy besides clear differences in community structure.</title>
        <authorList>
            <person name="Ferrer M."/>
            <person name="Ruiz A."/>
            <person name="Lanza F."/>
            <person name="Haange S.B."/>
            <person name="Oberbach A."/>
            <person name="Till H."/>
            <person name="Bargiela R."/>
            <person name="Campoy C."/>
            <person name="Segura M.T."/>
            <person name="Richter M."/>
            <person name="von Bergen M."/>
            <person name="Seifert J."/>
            <person name="Suarez A."/>
        </authorList>
    </citation>
    <scope>NUCLEOTIDE SEQUENCE</scope>
</reference>
<dbReference type="Gene3D" id="3.20.20.80">
    <property type="entry name" value="Glycosidases"/>
    <property type="match status" value="1"/>
</dbReference>
<evidence type="ECO:0000256" key="1">
    <source>
        <dbReference type="ARBA" id="ARBA00022801"/>
    </source>
</evidence>
<dbReference type="AlphaFoldDB" id="K1S6Y5"/>
<evidence type="ECO:0000313" key="4">
    <source>
        <dbReference type="EMBL" id="EKC53198.1"/>
    </source>
</evidence>
<accession>K1S6Y5</accession>
<keyword evidence="2" id="KW-0326">Glycosidase</keyword>
<keyword evidence="1" id="KW-0378">Hydrolase</keyword>
<evidence type="ECO:0000259" key="3">
    <source>
        <dbReference type="Pfam" id="PF02449"/>
    </source>
</evidence>
<sequence>MSWAVNATAPLCQERFRGWLKEKYHTIDALNHAWWTSFWSHHYDSFDEVEPPFDNGEQSLNGLKLDWRRFTTWNMMDYVHSETAILRKRTPNVPITTNLMEYFPGLDYH</sequence>
<protein>
    <submittedName>
        <fullName evidence="4">Beta-galactosidase</fullName>
    </submittedName>
</protein>
<dbReference type="InterPro" id="IPR017853">
    <property type="entry name" value="GH"/>
</dbReference>
<organism evidence="4">
    <name type="scientific">human gut metagenome</name>
    <dbReference type="NCBI Taxonomy" id="408170"/>
    <lineage>
        <taxon>unclassified sequences</taxon>
        <taxon>metagenomes</taxon>
        <taxon>organismal metagenomes</taxon>
    </lineage>
</organism>
<dbReference type="EMBL" id="AJWY01011277">
    <property type="protein sequence ID" value="EKC53198.1"/>
    <property type="molecule type" value="Genomic_DNA"/>
</dbReference>
<dbReference type="GO" id="GO:0004565">
    <property type="term" value="F:beta-galactosidase activity"/>
    <property type="evidence" value="ECO:0007669"/>
    <property type="project" value="InterPro"/>
</dbReference>
<comment type="caution">
    <text evidence="4">The sequence shown here is derived from an EMBL/GenBank/DDBJ whole genome shotgun (WGS) entry which is preliminary data.</text>
</comment>
<dbReference type="PANTHER" id="PTHR36447:SF1">
    <property type="entry name" value="BETA-GALACTOSIDASE GANA"/>
    <property type="match status" value="1"/>
</dbReference>
<dbReference type="SUPFAM" id="SSF51445">
    <property type="entry name" value="(Trans)glycosidases"/>
    <property type="match status" value="1"/>
</dbReference>
<dbReference type="Pfam" id="PF02449">
    <property type="entry name" value="Glyco_hydro_42"/>
    <property type="match status" value="1"/>
</dbReference>